<dbReference type="RefSeq" id="WP_102589149.1">
    <property type="nucleotide sequence ID" value="NZ_BNAE01000001.1"/>
</dbReference>
<gene>
    <name evidence="1" type="ORF">C1H70_14985</name>
</gene>
<organism evidence="1 2">
    <name type="scientific">Halomonas urumqiensis</name>
    <dbReference type="NCBI Taxonomy" id="1684789"/>
    <lineage>
        <taxon>Bacteria</taxon>
        <taxon>Pseudomonadati</taxon>
        <taxon>Pseudomonadota</taxon>
        <taxon>Gammaproteobacteria</taxon>
        <taxon>Oceanospirillales</taxon>
        <taxon>Halomonadaceae</taxon>
        <taxon>Halomonas</taxon>
    </lineage>
</organism>
<sequence length="155" mass="17471">MTNTTTDVAGHASAAPFITRRKVRFGHCDPAGIVYYPRYFEMINSVVEDWFAEVVGQDFNQLHVTLGTGVPTAAIDTRFHAPSRLGEWLEFRLTPLKTGRTSLSIRITAHCDDEHRLTSDSTLVFVDLSNGTPVPWPDTMRQRFAMDRQQGSQDE</sequence>
<comment type="caution">
    <text evidence="1">The sequence shown here is derived from an EMBL/GenBank/DDBJ whole genome shotgun (WGS) entry which is preliminary data.</text>
</comment>
<dbReference type="SUPFAM" id="SSF54637">
    <property type="entry name" value="Thioesterase/thiol ester dehydrase-isomerase"/>
    <property type="match status" value="1"/>
</dbReference>
<accession>A0A2N7UCB3</accession>
<protein>
    <submittedName>
        <fullName evidence="1">Thioesterase</fullName>
    </submittedName>
</protein>
<name>A0A2N7UCB3_9GAMM</name>
<dbReference type="InterPro" id="IPR029069">
    <property type="entry name" value="HotDog_dom_sf"/>
</dbReference>
<evidence type="ECO:0000313" key="1">
    <source>
        <dbReference type="EMBL" id="PMR78083.1"/>
    </source>
</evidence>
<dbReference type="CDD" id="cd00586">
    <property type="entry name" value="4HBT"/>
    <property type="match status" value="1"/>
</dbReference>
<evidence type="ECO:0000313" key="2">
    <source>
        <dbReference type="Proteomes" id="UP000235547"/>
    </source>
</evidence>
<keyword evidence="2" id="KW-1185">Reference proteome</keyword>
<proteinExistence type="predicted"/>
<dbReference type="Pfam" id="PF13279">
    <property type="entry name" value="4HBT_2"/>
    <property type="match status" value="1"/>
</dbReference>
<dbReference type="Gene3D" id="3.10.129.10">
    <property type="entry name" value="Hotdog Thioesterase"/>
    <property type="match status" value="1"/>
</dbReference>
<dbReference type="EMBL" id="PNRG01000033">
    <property type="protein sequence ID" value="PMR78083.1"/>
    <property type="molecule type" value="Genomic_DNA"/>
</dbReference>
<dbReference type="Proteomes" id="UP000235547">
    <property type="component" value="Unassembled WGS sequence"/>
</dbReference>
<dbReference type="AlphaFoldDB" id="A0A2N7UCB3"/>
<reference evidence="1 2" key="1">
    <citation type="submission" date="2018-01" db="EMBL/GenBank/DDBJ databases">
        <title>Halomonas endophytica sp. nov., isolated from storage liquid in the stems of Populus euphratica.</title>
        <authorList>
            <person name="Chen C."/>
        </authorList>
    </citation>
    <scope>NUCLEOTIDE SEQUENCE [LARGE SCALE GENOMIC DNA]</scope>
    <source>
        <strain evidence="1 2">BZ-SZ-XJ27</strain>
    </source>
</reference>
<dbReference type="OrthoDB" id="21822at2"/>